<reference evidence="2" key="1">
    <citation type="submission" date="2023-02" db="EMBL/GenBank/DDBJ databases">
        <title>Kitasatospora phosalacinea NBRC 14362.</title>
        <authorList>
            <person name="Ichikawa N."/>
            <person name="Sato H."/>
            <person name="Tonouchi N."/>
        </authorList>
    </citation>
    <scope>NUCLEOTIDE SEQUENCE</scope>
    <source>
        <strain evidence="2">NBRC 14362</strain>
    </source>
</reference>
<proteinExistence type="predicted"/>
<gene>
    <name evidence="2" type="ORF">Kpho01_43830</name>
</gene>
<dbReference type="Proteomes" id="UP001165143">
    <property type="component" value="Unassembled WGS sequence"/>
</dbReference>
<name>A0A9W6PKA2_9ACTN</name>
<protein>
    <submittedName>
        <fullName evidence="2">Uncharacterized protein</fullName>
    </submittedName>
</protein>
<accession>A0A9W6PKA2</accession>
<sequence length="123" mass="12194">MSTVTVPAPAQSGAATVQSPVRALPFWSSKPEQTTAPEQPVPPPPVELALGLGLADALADGLGDADADGLGDALADGLGLGVGLEPPWQEAPLKAKSPGAGLLPVQVPCIPKDAEPPLATVPL</sequence>
<organism evidence="2 3">
    <name type="scientific">Kitasatospora phosalacinea</name>
    <dbReference type="NCBI Taxonomy" id="2065"/>
    <lineage>
        <taxon>Bacteria</taxon>
        <taxon>Bacillati</taxon>
        <taxon>Actinomycetota</taxon>
        <taxon>Actinomycetes</taxon>
        <taxon>Kitasatosporales</taxon>
        <taxon>Streptomycetaceae</taxon>
        <taxon>Kitasatospora</taxon>
    </lineage>
</organism>
<evidence type="ECO:0000313" key="2">
    <source>
        <dbReference type="EMBL" id="GLW56372.1"/>
    </source>
</evidence>
<feature type="region of interest" description="Disordered" evidence="1">
    <location>
        <begin position="26"/>
        <end position="45"/>
    </location>
</feature>
<comment type="caution">
    <text evidence="2">The sequence shown here is derived from an EMBL/GenBank/DDBJ whole genome shotgun (WGS) entry which is preliminary data.</text>
</comment>
<evidence type="ECO:0000256" key="1">
    <source>
        <dbReference type="SAM" id="MobiDB-lite"/>
    </source>
</evidence>
<evidence type="ECO:0000313" key="3">
    <source>
        <dbReference type="Proteomes" id="UP001165143"/>
    </source>
</evidence>
<dbReference type="EMBL" id="BSRX01000026">
    <property type="protein sequence ID" value="GLW56372.1"/>
    <property type="molecule type" value="Genomic_DNA"/>
</dbReference>
<dbReference type="AlphaFoldDB" id="A0A9W6PKA2"/>